<dbReference type="Pfam" id="PF01471">
    <property type="entry name" value="PG_binding_1"/>
    <property type="match status" value="2"/>
</dbReference>
<name>A0A1M6HUK2_9ACTN</name>
<feature type="chain" id="PRO_5013019892" evidence="1">
    <location>
        <begin position="33"/>
        <end position="192"/>
    </location>
</feature>
<feature type="signal peptide" evidence="1">
    <location>
        <begin position="1"/>
        <end position="32"/>
    </location>
</feature>
<evidence type="ECO:0000259" key="2">
    <source>
        <dbReference type="Pfam" id="PF01471"/>
    </source>
</evidence>
<dbReference type="RefSeq" id="WP_073378225.1">
    <property type="nucleotide sequence ID" value="NZ_FQZK01000004.1"/>
</dbReference>
<proteinExistence type="predicted"/>
<evidence type="ECO:0000256" key="1">
    <source>
        <dbReference type="SAM" id="SignalP"/>
    </source>
</evidence>
<dbReference type="Gene3D" id="1.10.101.10">
    <property type="entry name" value="PGBD-like superfamily/PGBD"/>
    <property type="match status" value="2"/>
</dbReference>
<keyword evidence="4" id="KW-1185">Reference proteome</keyword>
<dbReference type="GO" id="GO:0016787">
    <property type="term" value="F:hydrolase activity"/>
    <property type="evidence" value="ECO:0007669"/>
    <property type="project" value="UniProtKB-KW"/>
</dbReference>
<dbReference type="AlphaFoldDB" id="A0A1M6HUK2"/>
<sequence>MSATIAARAAALLTTGLLAFATALLGASPASADDLGATSEDTVAEIEAAAWPEYETGDTDVDVLVAKLLITEQGFDPGAEDADFDGEFRAAVLNYQNANDLADTGALDAETWLLLREQTFGEYGPGDSGNVVRAVQHALNAKFQAHIGVDGAYGPVTEAAVREAQEFFGIGADGIVGPLTFRALVTYQDYDR</sequence>
<feature type="domain" description="Peptidoglycan binding-like" evidence="2">
    <location>
        <begin position="63"/>
        <end position="113"/>
    </location>
</feature>
<accession>A0A1M6HUK2</accession>
<evidence type="ECO:0000313" key="3">
    <source>
        <dbReference type="EMBL" id="SHJ25906.1"/>
    </source>
</evidence>
<gene>
    <name evidence="3" type="ORF">SAMN05421803_104318</name>
</gene>
<keyword evidence="3" id="KW-0378">Hydrolase</keyword>
<dbReference type="SUPFAM" id="SSF47090">
    <property type="entry name" value="PGBD-like"/>
    <property type="match status" value="2"/>
</dbReference>
<evidence type="ECO:0000313" key="4">
    <source>
        <dbReference type="Proteomes" id="UP000184452"/>
    </source>
</evidence>
<feature type="domain" description="Peptidoglycan binding-like" evidence="2">
    <location>
        <begin position="128"/>
        <end position="184"/>
    </location>
</feature>
<organism evidence="3 4">
    <name type="scientific">Nocardiopsis flavescens</name>
    <dbReference type="NCBI Taxonomy" id="758803"/>
    <lineage>
        <taxon>Bacteria</taxon>
        <taxon>Bacillati</taxon>
        <taxon>Actinomycetota</taxon>
        <taxon>Actinomycetes</taxon>
        <taxon>Streptosporangiales</taxon>
        <taxon>Nocardiopsidaceae</taxon>
        <taxon>Nocardiopsis</taxon>
    </lineage>
</organism>
<dbReference type="InterPro" id="IPR002477">
    <property type="entry name" value="Peptidoglycan-bd-like"/>
</dbReference>
<dbReference type="EMBL" id="FQZK01000004">
    <property type="protein sequence ID" value="SHJ25906.1"/>
    <property type="molecule type" value="Genomic_DNA"/>
</dbReference>
<dbReference type="InterPro" id="IPR036366">
    <property type="entry name" value="PGBDSf"/>
</dbReference>
<protein>
    <submittedName>
        <fullName evidence="3">Peptidoglycan-binding (PGRP) domain of peptidoglycan hydrolases-containing protein</fullName>
    </submittedName>
</protein>
<reference evidence="3 4" key="1">
    <citation type="submission" date="2016-11" db="EMBL/GenBank/DDBJ databases">
        <authorList>
            <person name="Jaros S."/>
            <person name="Januszkiewicz K."/>
            <person name="Wedrychowicz H."/>
        </authorList>
    </citation>
    <scope>NUCLEOTIDE SEQUENCE [LARGE SCALE GENOMIC DNA]</scope>
    <source>
        <strain evidence="3 4">CGMCC 4.5723</strain>
    </source>
</reference>
<dbReference type="Proteomes" id="UP000184452">
    <property type="component" value="Unassembled WGS sequence"/>
</dbReference>
<keyword evidence="1" id="KW-0732">Signal</keyword>
<dbReference type="OrthoDB" id="3680517at2"/>
<dbReference type="STRING" id="758803.SAMN05421803_104318"/>
<dbReference type="InterPro" id="IPR036365">
    <property type="entry name" value="PGBD-like_sf"/>
</dbReference>